<dbReference type="STRING" id="1285242.A6A04_08990"/>
<sequence length="199" mass="22272">MKLDAADIRLCLGKSGSGKSTLARSWVAKAKRVLIFDPNGEDAWAKGAVVTEDQAELVELVARPGKVRICWRGVMTGGEGAFEWANRCAWAGENMFVVWDEVDRFTDPMKLPPIADNLVQAGRHRGLRIIACSRRPYRMNRTLTALATRMAVFRTTEPRDLRYFADYVGDAAKQLPTLRDYHALDWSEAGVAVKKSPFQ</sequence>
<gene>
    <name evidence="1" type="ORF">A6A04_08990</name>
</gene>
<organism evidence="1 2">
    <name type="scientific">Paramagnetospirillum marisnigri</name>
    <dbReference type="NCBI Taxonomy" id="1285242"/>
    <lineage>
        <taxon>Bacteria</taxon>
        <taxon>Pseudomonadati</taxon>
        <taxon>Pseudomonadota</taxon>
        <taxon>Alphaproteobacteria</taxon>
        <taxon>Rhodospirillales</taxon>
        <taxon>Magnetospirillaceae</taxon>
        <taxon>Paramagnetospirillum</taxon>
    </lineage>
</organism>
<proteinExistence type="predicted"/>
<protein>
    <submittedName>
        <fullName evidence="1">Uncharacterized protein</fullName>
    </submittedName>
</protein>
<dbReference type="RefSeq" id="WP_068495798.1">
    <property type="nucleotide sequence ID" value="NZ_LWQT01000120.1"/>
</dbReference>
<evidence type="ECO:0000313" key="1">
    <source>
        <dbReference type="EMBL" id="OAN44007.1"/>
    </source>
</evidence>
<dbReference type="InterPro" id="IPR027417">
    <property type="entry name" value="P-loop_NTPase"/>
</dbReference>
<reference evidence="1 2" key="1">
    <citation type="submission" date="2016-04" db="EMBL/GenBank/DDBJ databases">
        <title>Draft genome sequence of freshwater magnetotactic bacteria Magnetospirillum marisnigri SP-1 and Magnetospirillum moscoviense BB-1.</title>
        <authorList>
            <person name="Koziaeva V."/>
            <person name="Dziuba M.V."/>
            <person name="Ivanov T.M."/>
            <person name="Kuznetsov B."/>
            <person name="Grouzdev D.S."/>
        </authorList>
    </citation>
    <scope>NUCLEOTIDE SEQUENCE [LARGE SCALE GENOMIC DNA]</scope>
    <source>
        <strain evidence="1 2">SP-1</strain>
    </source>
</reference>
<dbReference type="Proteomes" id="UP000078428">
    <property type="component" value="Unassembled WGS sequence"/>
</dbReference>
<dbReference type="AlphaFoldDB" id="A0A178M710"/>
<dbReference type="OrthoDB" id="7337423at2"/>
<dbReference type="Gene3D" id="3.40.50.300">
    <property type="entry name" value="P-loop containing nucleotide triphosphate hydrolases"/>
    <property type="match status" value="1"/>
</dbReference>
<dbReference type="EMBL" id="LWQT01000120">
    <property type="protein sequence ID" value="OAN44007.1"/>
    <property type="molecule type" value="Genomic_DNA"/>
</dbReference>
<comment type="caution">
    <text evidence="1">The sequence shown here is derived from an EMBL/GenBank/DDBJ whole genome shotgun (WGS) entry which is preliminary data.</text>
</comment>
<dbReference type="SUPFAM" id="SSF52540">
    <property type="entry name" value="P-loop containing nucleoside triphosphate hydrolases"/>
    <property type="match status" value="1"/>
</dbReference>
<name>A0A178M710_9PROT</name>
<accession>A0A178M710</accession>
<keyword evidence="2" id="KW-1185">Reference proteome</keyword>
<evidence type="ECO:0000313" key="2">
    <source>
        <dbReference type="Proteomes" id="UP000078428"/>
    </source>
</evidence>